<evidence type="ECO:0000313" key="4">
    <source>
        <dbReference type="Proteomes" id="UP000251937"/>
    </source>
</evidence>
<organism evidence="2 4">
    <name type="scientific">Chryseobacterium balustinum</name>
    <dbReference type="NCBI Taxonomy" id="246"/>
    <lineage>
        <taxon>Bacteria</taxon>
        <taxon>Pseudomonadati</taxon>
        <taxon>Bacteroidota</taxon>
        <taxon>Flavobacteriia</taxon>
        <taxon>Flavobacteriales</taxon>
        <taxon>Weeksellaceae</taxon>
        <taxon>Chryseobacterium group</taxon>
        <taxon>Chryseobacterium</taxon>
    </lineage>
</organism>
<sequence>MIINNKILNVEDCYYGMFMTILESLTRFSTNELQSAGLAEIYYKHILCKNDKLLNRPIDYDTLKLHYEITEFEIGVSENSTALSVG</sequence>
<evidence type="ECO:0000313" key="3">
    <source>
        <dbReference type="Proteomes" id="UP000190669"/>
    </source>
</evidence>
<proteinExistence type="predicted"/>
<dbReference type="AlphaFoldDB" id="A0AAX2IGK2"/>
<dbReference type="EMBL" id="FUZE01000008">
    <property type="protein sequence ID" value="SKB78239.1"/>
    <property type="molecule type" value="Genomic_DNA"/>
</dbReference>
<dbReference type="EMBL" id="UAVR01000004">
    <property type="protein sequence ID" value="SQA87749.1"/>
    <property type="molecule type" value="Genomic_DNA"/>
</dbReference>
<name>A0AAX2IGK2_9FLAO</name>
<evidence type="ECO:0000313" key="2">
    <source>
        <dbReference type="EMBL" id="SQA87749.1"/>
    </source>
</evidence>
<keyword evidence="3" id="KW-1185">Reference proteome</keyword>
<dbReference type="KEGG" id="cbp:EB354_04715"/>
<reference evidence="2 4" key="2">
    <citation type="submission" date="2018-06" db="EMBL/GenBank/DDBJ databases">
        <authorList>
            <consortium name="Pathogen Informatics"/>
            <person name="Doyle S."/>
        </authorList>
    </citation>
    <scope>NUCLEOTIDE SEQUENCE [LARGE SCALE GENOMIC DNA]</scope>
    <source>
        <strain evidence="2 4">NCTC11212</strain>
    </source>
</reference>
<dbReference type="RefSeq" id="WP_079465423.1">
    <property type="nucleotide sequence ID" value="NZ_CP033934.1"/>
</dbReference>
<evidence type="ECO:0000313" key="1">
    <source>
        <dbReference type="EMBL" id="SKB78239.1"/>
    </source>
</evidence>
<protein>
    <submittedName>
        <fullName evidence="2">Uncharacterized protein</fullName>
    </submittedName>
</protein>
<reference evidence="1 3" key="1">
    <citation type="submission" date="2017-02" db="EMBL/GenBank/DDBJ databases">
        <authorList>
            <person name="Varghese N."/>
            <person name="Submissions S."/>
        </authorList>
    </citation>
    <scope>NUCLEOTIDE SEQUENCE [LARGE SCALE GENOMIC DNA]</scope>
    <source>
        <strain evidence="1 3">DSM 16775</strain>
    </source>
</reference>
<accession>A0AAX2IGK2</accession>
<dbReference type="Proteomes" id="UP000251937">
    <property type="component" value="Unassembled WGS sequence"/>
</dbReference>
<gene>
    <name evidence="2" type="ORF">NCTC11212_00620</name>
    <name evidence="1" type="ORF">SAMN05421800_108124</name>
</gene>
<dbReference type="Proteomes" id="UP000190669">
    <property type="component" value="Unassembled WGS sequence"/>
</dbReference>
<comment type="caution">
    <text evidence="2">The sequence shown here is derived from an EMBL/GenBank/DDBJ whole genome shotgun (WGS) entry which is preliminary data.</text>
</comment>